<reference evidence="3 4" key="1">
    <citation type="submission" date="2014-12" db="EMBL/GenBank/DDBJ databases">
        <title>16Stimator: statistical estimation of ribosomal gene copy numbers from draft genome assemblies.</title>
        <authorList>
            <person name="Perisin M.A."/>
            <person name="Vetter M."/>
            <person name="Gilbert J.A."/>
            <person name="Bergelson J."/>
        </authorList>
    </citation>
    <scope>NUCLEOTIDE SEQUENCE [LARGE SCALE GENOMIC DNA]</scope>
    <source>
        <strain evidence="3 4">MEJ086</strain>
    </source>
</reference>
<evidence type="ECO:0000256" key="1">
    <source>
        <dbReference type="ARBA" id="ARBA00022679"/>
    </source>
</evidence>
<dbReference type="InterPro" id="IPR041698">
    <property type="entry name" value="Methyltransf_25"/>
</dbReference>
<evidence type="ECO:0000259" key="2">
    <source>
        <dbReference type="Pfam" id="PF13649"/>
    </source>
</evidence>
<dbReference type="Proteomes" id="UP000032068">
    <property type="component" value="Unassembled WGS sequence"/>
</dbReference>
<protein>
    <submittedName>
        <fullName evidence="3">Methyltransferase type 12</fullName>
    </submittedName>
</protein>
<dbReference type="CDD" id="cd02440">
    <property type="entry name" value="AdoMet_MTases"/>
    <property type="match status" value="1"/>
</dbReference>
<dbReference type="PANTHER" id="PTHR43861">
    <property type="entry name" value="TRANS-ACONITATE 2-METHYLTRANSFERASE-RELATED"/>
    <property type="match status" value="1"/>
</dbReference>
<evidence type="ECO:0000313" key="3">
    <source>
        <dbReference type="EMBL" id="KIQ04372.1"/>
    </source>
</evidence>
<dbReference type="PANTHER" id="PTHR43861:SF3">
    <property type="entry name" value="PUTATIVE (AFU_ORTHOLOGUE AFUA_2G14390)-RELATED"/>
    <property type="match status" value="1"/>
</dbReference>
<name>A0A0D0L0L2_9PSED</name>
<feature type="domain" description="Methyltransferase" evidence="2">
    <location>
        <begin position="40"/>
        <end position="132"/>
    </location>
</feature>
<evidence type="ECO:0000313" key="4">
    <source>
        <dbReference type="Proteomes" id="UP000032068"/>
    </source>
</evidence>
<dbReference type="Gene3D" id="3.40.50.150">
    <property type="entry name" value="Vaccinia Virus protein VP39"/>
    <property type="match status" value="1"/>
</dbReference>
<dbReference type="SUPFAM" id="SSF53335">
    <property type="entry name" value="S-adenosyl-L-methionine-dependent methyltransferases"/>
    <property type="match status" value="1"/>
</dbReference>
<dbReference type="AlphaFoldDB" id="A0A0D0L0L2"/>
<dbReference type="OrthoDB" id="9804312at2"/>
<sequence length="196" mass="22001">MPGAVLMNARRFYENTRNTPALPSLLLALDHWRDAPGQAIDLGCGAGRDTLELLRRGWQVQAIDAEPLAFEYLNALVPLEHQAALQTRCSTFQSVELMPAELINASFSLPFCPPGAFPELWQRIERALEPGGLFAGHFFGERDDWATDGLTIHTRHEVEDLFTGWQIIDLQEIDRQGQTAVGSSKHWHLFAVVARR</sequence>
<comment type="caution">
    <text evidence="3">The sequence shown here is derived from an EMBL/GenBank/DDBJ whole genome shotgun (WGS) entry which is preliminary data.</text>
</comment>
<dbReference type="Pfam" id="PF13649">
    <property type="entry name" value="Methyltransf_25"/>
    <property type="match status" value="1"/>
</dbReference>
<dbReference type="InterPro" id="IPR029063">
    <property type="entry name" value="SAM-dependent_MTases_sf"/>
</dbReference>
<keyword evidence="3" id="KW-0489">Methyltransferase</keyword>
<accession>A0A0D0L0L2</accession>
<dbReference type="GO" id="GO:0008168">
    <property type="term" value="F:methyltransferase activity"/>
    <property type="evidence" value="ECO:0007669"/>
    <property type="project" value="UniProtKB-KW"/>
</dbReference>
<proteinExistence type="predicted"/>
<dbReference type="EMBL" id="JXQW01000008">
    <property type="protein sequence ID" value="KIQ04372.1"/>
    <property type="molecule type" value="Genomic_DNA"/>
</dbReference>
<organism evidence="3 4">
    <name type="scientific">Pseudomonas fulva</name>
    <dbReference type="NCBI Taxonomy" id="47880"/>
    <lineage>
        <taxon>Bacteria</taxon>
        <taxon>Pseudomonadati</taxon>
        <taxon>Pseudomonadota</taxon>
        <taxon>Gammaproteobacteria</taxon>
        <taxon>Pseudomonadales</taxon>
        <taxon>Pseudomonadaceae</taxon>
        <taxon>Pseudomonas</taxon>
    </lineage>
</organism>
<dbReference type="GO" id="GO:0032259">
    <property type="term" value="P:methylation"/>
    <property type="evidence" value="ECO:0007669"/>
    <property type="project" value="UniProtKB-KW"/>
</dbReference>
<keyword evidence="1 3" id="KW-0808">Transferase</keyword>
<gene>
    <name evidence="3" type="ORF">RU08_05365</name>
</gene>